<comment type="caution">
    <text evidence="2">The sequence shown here is derived from an EMBL/GenBank/DDBJ whole genome shotgun (WGS) entry which is preliminary data.</text>
</comment>
<sequence length="129" mass="13778">MADTSETRYLVLEDLLAICEEVGNLQVADLGLLDAACARPRSSVFGMDAYPDLVTKTAALLQSIVRNRALVDGNKRLSWLSAYAFLAINGHDLDAPEDDAYDLVIGAAAGALDLMEIAAALRAWVVPAE</sequence>
<dbReference type="InterPro" id="IPR006440">
    <property type="entry name" value="Doc"/>
</dbReference>
<evidence type="ECO:0000313" key="3">
    <source>
        <dbReference type="Proteomes" id="UP000004816"/>
    </source>
</evidence>
<dbReference type="InterPro" id="IPR003812">
    <property type="entry name" value="Fido"/>
</dbReference>
<dbReference type="eggNOG" id="COG3654">
    <property type="taxonomic scope" value="Bacteria"/>
</dbReference>
<organism evidence="2 3">
    <name type="scientific">Segniliparus rugosus (strain ATCC BAA-974 / DSM 45345 / CCUG 50838 / CIP 108380 / JCM 13579 / CDC 945)</name>
    <dbReference type="NCBI Taxonomy" id="679197"/>
    <lineage>
        <taxon>Bacteria</taxon>
        <taxon>Bacillati</taxon>
        <taxon>Actinomycetota</taxon>
        <taxon>Actinomycetes</taxon>
        <taxon>Mycobacteriales</taxon>
        <taxon>Segniliparaceae</taxon>
        <taxon>Segniliparus</taxon>
    </lineage>
</organism>
<dbReference type="Proteomes" id="UP000004816">
    <property type="component" value="Unassembled WGS sequence"/>
</dbReference>
<dbReference type="RefSeq" id="WP_007467115.1">
    <property type="nucleotide sequence ID" value="NZ_KI391954.1"/>
</dbReference>
<dbReference type="GO" id="GO:0016301">
    <property type="term" value="F:kinase activity"/>
    <property type="evidence" value="ECO:0007669"/>
    <property type="project" value="InterPro"/>
</dbReference>
<dbReference type="Pfam" id="PF02661">
    <property type="entry name" value="Fic"/>
    <property type="match status" value="1"/>
</dbReference>
<name>E5XLB1_SEGRC</name>
<protein>
    <recommendedName>
        <fullName evidence="1">Fido domain-containing protein</fullName>
    </recommendedName>
</protein>
<accession>E5XLB1</accession>
<dbReference type="PANTHER" id="PTHR39426:SF1">
    <property type="entry name" value="HOMOLOGY TO DEATH-ON-CURING PROTEIN OF PHAGE P1"/>
    <property type="match status" value="1"/>
</dbReference>
<proteinExistence type="predicted"/>
<dbReference type="InterPro" id="IPR053737">
    <property type="entry name" value="Type_II_TA_Toxin"/>
</dbReference>
<feature type="domain" description="Fido" evidence="1">
    <location>
        <begin position="1"/>
        <end position="123"/>
    </location>
</feature>
<dbReference type="Gene3D" id="1.20.120.1870">
    <property type="entry name" value="Fic/DOC protein, Fido domain"/>
    <property type="match status" value="1"/>
</dbReference>
<dbReference type="PANTHER" id="PTHR39426">
    <property type="entry name" value="HOMOLOGY TO DEATH-ON-CURING PROTEIN OF PHAGE P1"/>
    <property type="match status" value="1"/>
</dbReference>
<dbReference type="STRING" id="679197.HMPREF9336_00280"/>
<evidence type="ECO:0000259" key="1">
    <source>
        <dbReference type="PROSITE" id="PS51459"/>
    </source>
</evidence>
<reference evidence="2 3" key="1">
    <citation type="journal article" date="2011" name="Stand. Genomic Sci.">
        <title>High quality draft genome sequence of Segniliparus rugosus CDC 945(T)= (ATCC BAA-974(T)).</title>
        <authorList>
            <person name="Earl A.M."/>
            <person name="Desjardins C.A."/>
            <person name="Fitzgerald M.G."/>
            <person name="Arachchi H.M."/>
            <person name="Zeng Q."/>
            <person name="Mehta T."/>
            <person name="Griggs A."/>
            <person name="Birren B.W."/>
            <person name="Toney N.C."/>
            <person name="Carr J."/>
            <person name="Posey J."/>
            <person name="Butler W.R."/>
        </authorList>
    </citation>
    <scope>NUCLEOTIDE SEQUENCE [LARGE SCALE GENOMIC DNA]</scope>
    <source>
        <strain evidence="3">ATCC BAA-974 / DSM 45345 / CCUG 50838 / CIP 108380 / JCM 13579 / CDC 945</strain>
    </source>
</reference>
<gene>
    <name evidence="2" type="ORF">HMPREF9336_00280</name>
</gene>
<dbReference type="AlphaFoldDB" id="E5XLB1"/>
<keyword evidence="3" id="KW-1185">Reference proteome</keyword>
<dbReference type="HOGENOM" id="CLU_115697_5_1_11"/>
<dbReference type="EMBL" id="ACZI02000003">
    <property type="protein sequence ID" value="EFV14861.1"/>
    <property type="molecule type" value="Genomic_DNA"/>
</dbReference>
<evidence type="ECO:0000313" key="2">
    <source>
        <dbReference type="EMBL" id="EFV14861.1"/>
    </source>
</evidence>
<dbReference type="OrthoDB" id="9802752at2"/>
<dbReference type="PROSITE" id="PS51459">
    <property type="entry name" value="FIDO"/>
    <property type="match status" value="1"/>
</dbReference>